<protein>
    <submittedName>
        <fullName evidence="3">SAP domain protein</fullName>
    </submittedName>
</protein>
<dbReference type="CDD" id="cd12432">
    <property type="entry name" value="RRM_ACINU"/>
    <property type="match status" value="1"/>
</dbReference>
<feature type="region of interest" description="Disordered" evidence="1">
    <location>
        <begin position="379"/>
        <end position="450"/>
    </location>
</feature>
<dbReference type="PROSITE" id="PS50800">
    <property type="entry name" value="SAP"/>
    <property type="match status" value="1"/>
</dbReference>
<feature type="compositionally biased region" description="Polar residues" evidence="1">
    <location>
        <begin position="386"/>
        <end position="397"/>
    </location>
</feature>
<feature type="compositionally biased region" description="Polar residues" evidence="1">
    <location>
        <begin position="244"/>
        <end position="254"/>
    </location>
</feature>
<dbReference type="InterPro" id="IPR034257">
    <property type="entry name" value="Acinus_RRM"/>
</dbReference>
<dbReference type="GO" id="GO:0003676">
    <property type="term" value="F:nucleic acid binding"/>
    <property type="evidence" value="ECO:0007669"/>
    <property type="project" value="InterPro"/>
</dbReference>
<dbReference type="Proteomes" id="UP001163105">
    <property type="component" value="Unassembled WGS sequence"/>
</dbReference>
<feature type="compositionally biased region" description="Basic and acidic residues" evidence="1">
    <location>
        <begin position="178"/>
        <end position="195"/>
    </location>
</feature>
<accession>A0AB34FZY8</accession>
<dbReference type="SMART" id="SM00513">
    <property type="entry name" value="SAP"/>
    <property type="match status" value="1"/>
</dbReference>
<dbReference type="EMBL" id="JAQHRD010000002">
    <property type="protein sequence ID" value="KAJ6444348.1"/>
    <property type="molecule type" value="Genomic_DNA"/>
</dbReference>
<feature type="compositionally biased region" description="Basic and acidic residues" evidence="1">
    <location>
        <begin position="113"/>
        <end position="124"/>
    </location>
</feature>
<comment type="caution">
    <text evidence="3">The sequence shown here is derived from an EMBL/GenBank/DDBJ whole genome shotgun (WGS) entry which is preliminary data.</text>
</comment>
<dbReference type="PANTHER" id="PTHR47031">
    <property type="entry name" value="SAP DNA-BINDING DOMAIN-CONTAINING PROTEIN"/>
    <property type="match status" value="1"/>
</dbReference>
<dbReference type="InterPro" id="IPR003034">
    <property type="entry name" value="SAP_dom"/>
</dbReference>
<dbReference type="Pfam" id="PF02037">
    <property type="entry name" value="SAP"/>
    <property type="match status" value="1"/>
</dbReference>
<dbReference type="InterPro" id="IPR036361">
    <property type="entry name" value="SAP_dom_sf"/>
</dbReference>
<proteinExistence type="predicted"/>
<evidence type="ECO:0000313" key="3">
    <source>
        <dbReference type="EMBL" id="KAJ6444348.1"/>
    </source>
</evidence>
<feature type="region of interest" description="Disordered" evidence="1">
    <location>
        <begin position="37"/>
        <end position="254"/>
    </location>
</feature>
<reference evidence="3" key="1">
    <citation type="submission" date="2023-01" db="EMBL/GenBank/DDBJ databases">
        <title>The growth and conidiation of Purpureocillium lavendulum are regulated by nitrogen source and histone H3K14 acetylation.</title>
        <authorList>
            <person name="Tang P."/>
            <person name="Han J."/>
            <person name="Zhang C."/>
            <person name="Tang P."/>
            <person name="Qi F."/>
            <person name="Zhang K."/>
            <person name="Liang L."/>
        </authorList>
    </citation>
    <scope>NUCLEOTIDE SEQUENCE</scope>
    <source>
        <strain evidence="3">YMF1.00683</strain>
    </source>
</reference>
<evidence type="ECO:0000259" key="2">
    <source>
        <dbReference type="PROSITE" id="PS50800"/>
    </source>
</evidence>
<feature type="compositionally biased region" description="Polar residues" evidence="1">
    <location>
        <begin position="75"/>
        <end position="84"/>
    </location>
</feature>
<feature type="compositionally biased region" description="Polar residues" evidence="1">
    <location>
        <begin position="428"/>
        <end position="443"/>
    </location>
</feature>
<dbReference type="SUPFAM" id="SSF68906">
    <property type="entry name" value="SAP domain"/>
    <property type="match status" value="1"/>
</dbReference>
<name>A0AB34FZY8_9HYPO</name>
<evidence type="ECO:0000256" key="1">
    <source>
        <dbReference type="SAM" id="MobiDB-lite"/>
    </source>
</evidence>
<feature type="compositionally biased region" description="Basic and acidic residues" evidence="1">
    <location>
        <begin position="208"/>
        <end position="229"/>
    </location>
</feature>
<organism evidence="3 4">
    <name type="scientific">Purpureocillium lavendulum</name>
    <dbReference type="NCBI Taxonomy" id="1247861"/>
    <lineage>
        <taxon>Eukaryota</taxon>
        <taxon>Fungi</taxon>
        <taxon>Dikarya</taxon>
        <taxon>Ascomycota</taxon>
        <taxon>Pezizomycotina</taxon>
        <taxon>Sordariomycetes</taxon>
        <taxon>Hypocreomycetidae</taxon>
        <taxon>Hypocreales</taxon>
        <taxon>Ophiocordycipitaceae</taxon>
        <taxon>Purpureocillium</taxon>
    </lineage>
</organism>
<dbReference type="SUPFAM" id="SSF54928">
    <property type="entry name" value="RNA-binding domain, RBD"/>
    <property type="match status" value="1"/>
</dbReference>
<dbReference type="InterPro" id="IPR035979">
    <property type="entry name" value="RBD_domain_sf"/>
</dbReference>
<feature type="compositionally biased region" description="Gly residues" evidence="1">
    <location>
        <begin position="538"/>
        <end position="549"/>
    </location>
</feature>
<dbReference type="AlphaFoldDB" id="A0AB34FZY8"/>
<feature type="compositionally biased region" description="Low complexity" evidence="1">
    <location>
        <begin position="128"/>
        <end position="148"/>
    </location>
</feature>
<dbReference type="Gene3D" id="1.10.720.30">
    <property type="entry name" value="SAP domain"/>
    <property type="match status" value="1"/>
</dbReference>
<feature type="compositionally biased region" description="Basic residues" evidence="1">
    <location>
        <begin position="527"/>
        <end position="537"/>
    </location>
</feature>
<gene>
    <name evidence="3" type="ORF">O9K51_02742</name>
</gene>
<sequence length="557" mass="60524">MAAWATFKVVDLKAELKRRGLPQGGLKAELVARLEAADQEGSPAADAVSEQDAQNGDVGEPQAENGSVTAEAEPDNNNTLNETDAQPVGASFSVLTPTTEPEVAALHDASANDTKKSEHHESYEMHGALAPESSAPLSDAAPPSSVSPGLHALRNESVGDASGEDLKRKRRSASPTPKEMDVKRKRAQELTKEEPWEASQAAGGDQKLSSDRDAPAAERVESQSEERKGPITTGAGTAHDDAASESSQEDVTPSLHANTRALYINNLMRPMREIDLRSHLIDLVQSSDDDRNDEPITTLYVDSIRTHAYVVFDSASSAARVRRRLHGRVWPQESNRKALFVDFIPEDKVDDWIHTEQDNNGRREVGHRWEVVYDEPEHGATAEASLRSSSVTGTAAPSQGAGKQPRQVPSGIEGAPTGPRAHRGLSPRTDSQYPSATGSTSGANPYYDGDRTVTRPAVSFREVPLAMVDRRLDDMQSYFRRDGAIVGDREINRFSFQDSDAFIDRGREIYPGIRPPYRQQAMDRGRGRGRGRYRGRGPPRGGGGGGYGFGRDTYVPA</sequence>
<keyword evidence="4" id="KW-1185">Reference proteome</keyword>
<feature type="domain" description="SAP" evidence="2">
    <location>
        <begin position="4"/>
        <end position="38"/>
    </location>
</feature>
<feature type="region of interest" description="Disordered" evidence="1">
    <location>
        <begin position="511"/>
        <end position="557"/>
    </location>
</feature>
<dbReference type="PANTHER" id="PTHR47031:SF3">
    <property type="entry name" value="SAP DOMAIN-CONTAINING PROTEIN"/>
    <property type="match status" value="1"/>
</dbReference>
<evidence type="ECO:0000313" key="4">
    <source>
        <dbReference type="Proteomes" id="UP001163105"/>
    </source>
</evidence>